<dbReference type="Gene3D" id="3.30.40.10">
    <property type="entry name" value="Zinc/RING finger domain, C3HC4 (zinc finger)"/>
    <property type="match status" value="1"/>
</dbReference>
<proteinExistence type="predicted"/>
<keyword evidence="1" id="KW-0479">Metal-binding</keyword>
<evidence type="ECO:0000313" key="5">
    <source>
        <dbReference type="EMBL" id="QHT22296.1"/>
    </source>
</evidence>
<evidence type="ECO:0000256" key="1">
    <source>
        <dbReference type="ARBA" id="ARBA00022723"/>
    </source>
</evidence>
<dbReference type="InterPro" id="IPR051834">
    <property type="entry name" value="RING_finger_E3_ligase"/>
</dbReference>
<feature type="domain" description="RING-type" evidence="4">
    <location>
        <begin position="135"/>
        <end position="180"/>
    </location>
</feature>
<name>A0A6C0DZI0_9ZZZZ</name>
<dbReference type="GO" id="GO:0005634">
    <property type="term" value="C:nucleus"/>
    <property type="evidence" value="ECO:0007669"/>
    <property type="project" value="TreeGrafter"/>
</dbReference>
<keyword evidence="2" id="KW-0863">Zinc-finger</keyword>
<dbReference type="AlphaFoldDB" id="A0A6C0DZI0"/>
<dbReference type="GO" id="GO:0008270">
    <property type="term" value="F:zinc ion binding"/>
    <property type="evidence" value="ECO:0007669"/>
    <property type="project" value="UniProtKB-KW"/>
</dbReference>
<dbReference type="SMART" id="SM00184">
    <property type="entry name" value="RING"/>
    <property type="match status" value="1"/>
</dbReference>
<protein>
    <recommendedName>
        <fullName evidence="4">RING-type domain-containing protein</fullName>
    </recommendedName>
</protein>
<dbReference type="GO" id="GO:0061630">
    <property type="term" value="F:ubiquitin protein ligase activity"/>
    <property type="evidence" value="ECO:0007669"/>
    <property type="project" value="TreeGrafter"/>
</dbReference>
<accession>A0A6C0DZI0</accession>
<dbReference type="InterPro" id="IPR001841">
    <property type="entry name" value="Znf_RING"/>
</dbReference>
<organism evidence="5">
    <name type="scientific">viral metagenome</name>
    <dbReference type="NCBI Taxonomy" id="1070528"/>
    <lineage>
        <taxon>unclassified sequences</taxon>
        <taxon>metagenomes</taxon>
        <taxon>organismal metagenomes</taxon>
    </lineage>
</organism>
<dbReference type="Pfam" id="PF13639">
    <property type="entry name" value="zf-RING_2"/>
    <property type="match status" value="1"/>
</dbReference>
<dbReference type="EMBL" id="MN739708">
    <property type="protein sequence ID" value="QHT22296.1"/>
    <property type="molecule type" value="Genomic_DNA"/>
</dbReference>
<dbReference type="InterPro" id="IPR013083">
    <property type="entry name" value="Znf_RING/FYVE/PHD"/>
</dbReference>
<sequence length="187" mass="21497">MSFDERVITSIYDRLIDDIINIPLQTFSGRITESTTLTDAFTLNRNIVHNILDIRRGVQLQQQSVEVEVDVNNRQIDSIFFENIMGMFLDEFDVATNLGEGNNYEDVKVVLTEEQFNGLDELKCLSGVSDQSSTCSICMSDFDEDTEFLGLISLPCKHIFHKNCIKHWLCKESVKCPVCRHDCREKF</sequence>
<dbReference type="SUPFAM" id="SSF57850">
    <property type="entry name" value="RING/U-box"/>
    <property type="match status" value="1"/>
</dbReference>
<reference evidence="5" key="1">
    <citation type="journal article" date="2020" name="Nature">
        <title>Giant virus diversity and host interactions through global metagenomics.</title>
        <authorList>
            <person name="Schulz F."/>
            <person name="Roux S."/>
            <person name="Paez-Espino D."/>
            <person name="Jungbluth S."/>
            <person name="Walsh D.A."/>
            <person name="Denef V.J."/>
            <person name="McMahon K.D."/>
            <person name="Konstantinidis K.T."/>
            <person name="Eloe-Fadrosh E.A."/>
            <person name="Kyrpides N.C."/>
            <person name="Woyke T."/>
        </authorList>
    </citation>
    <scope>NUCLEOTIDE SEQUENCE</scope>
    <source>
        <strain evidence="5">GVMAG-M-3300023179-107</strain>
    </source>
</reference>
<dbReference type="PANTHER" id="PTHR45931">
    <property type="entry name" value="SI:CH211-59O9.10"/>
    <property type="match status" value="1"/>
</dbReference>
<keyword evidence="3" id="KW-0862">Zinc</keyword>
<evidence type="ECO:0000256" key="3">
    <source>
        <dbReference type="ARBA" id="ARBA00022833"/>
    </source>
</evidence>
<evidence type="ECO:0000256" key="2">
    <source>
        <dbReference type="ARBA" id="ARBA00022771"/>
    </source>
</evidence>
<dbReference type="PANTHER" id="PTHR45931:SF3">
    <property type="entry name" value="RING ZINC FINGER-CONTAINING PROTEIN"/>
    <property type="match status" value="1"/>
</dbReference>
<dbReference type="GO" id="GO:0006511">
    <property type="term" value="P:ubiquitin-dependent protein catabolic process"/>
    <property type="evidence" value="ECO:0007669"/>
    <property type="project" value="TreeGrafter"/>
</dbReference>
<evidence type="ECO:0000259" key="4">
    <source>
        <dbReference type="PROSITE" id="PS50089"/>
    </source>
</evidence>
<dbReference type="PROSITE" id="PS50089">
    <property type="entry name" value="ZF_RING_2"/>
    <property type="match status" value="1"/>
</dbReference>